<evidence type="ECO:0000256" key="2">
    <source>
        <dbReference type="ARBA" id="ARBA00022692"/>
    </source>
</evidence>
<dbReference type="Pfam" id="PF02618">
    <property type="entry name" value="YceG"/>
    <property type="match status" value="1"/>
</dbReference>
<dbReference type="Proteomes" id="UP000574276">
    <property type="component" value="Unassembled WGS sequence"/>
</dbReference>
<evidence type="ECO:0000256" key="5">
    <source>
        <dbReference type="ARBA" id="ARBA00023239"/>
    </source>
</evidence>
<dbReference type="PANTHER" id="PTHR30518:SF2">
    <property type="entry name" value="ENDOLYTIC MUREIN TRANSGLYCOSYLASE"/>
    <property type="match status" value="1"/>
</dbReference>
<gene>
    <name evidence="7 8" type="primary">mltG</name>
    <name evidence="8" type="ORF">H0486_12195</name>
</gene>
<dbReference type="PANTHER" id="PTHR30518">
    <property type="entry name" value="ENDOLYTIC MUREIN TRANSGLYCOSYLASE"/>
    <property type="match status" value="1"/>
</dbReference>
<feature type="site" description="Important for catalytic activity" evidence="7">
    <location>
        <position position="334"/>
    </location>
</feature>
<reference evidence="8 9" key="1">
    <citation type="submission" date="2020-07" db="EMBL/GenBank/DDBJ databases">
        <title>Characterization and genome sequencing of isolate MD1, a novel member within the family Lachnospiraceae.</title>
        <authorList>
            <person name="Rettenmaier R."/>
            <person name="Di Bello L."/>
            <person name="Zinser C."/>
            <person name="Scheitz K."/>
            <person name="Liebl W."/>
            <person name="Zverlov V."/>
        </authorList>
    </citation>
    <scope>NUCLEOTIDE SEQUENCE [LARGE SCALE GENOMIC DNA]</scope>
    <source>
        <strain evidence="8 9">MD1</strain>
    </source>
</reference>
<evidence type="ECO:0000256" key="3">
    <source>
        <dbReference type="ARBA" id="ARBA00022989"/>
    </source>
</evidence>
<comment type="catalytic activity">
    <reaction evidence="7">
        <text>a peptidoglycan chain = a peptidoglycan chain with N-acetyl-1,6-anhydromuramyl-[peptide] at the reducing end + a peptidoglycan chain with N-acetylglucosamine at the non-reducing end.</text>
        <dbReference type="EC" id="4.2.2.29"/>
    </reaction>
</comment>
<dbReference type="InterPro" id="IPR003770">
    <property type="entry name" value="MLTG-like"/>
</dbReference>
<evidence type="ECO:0000313" key="9">
    <source>
        <dbReference type="Proteomes" id="UP000574276"/>
    </source>
</evidence>
<evidence type="ECO:0000256" key="7">
    <source>
        <dbReference type="HAMAP-Rule" id="MF_02065"/>
    </source>
</evidence>
<keyword evidence="4 7" id="KW-0472">Membrane</keyword>
<accession>A0A839K1L0</accession>
<dbReference type="HAMAP" id="MF_02065">
    <property type="entry name" value="MltG"/>
    <property type="match status" value="1"/>
</dbReference>
<keyword evidence="5 7" id="KW-0456">Lyase</keyword>
<dbReference type="GO" id="GO:0005886">
    <property type="term" value="C:plasma membrane"/>
    <property type="evidence" value="ECO:0007669"/>
    <property type="project" value="UniProtKB-UniRule"/>
</dbReference>
<name>A0A839K1L0_9FIRM</name>
<evidence type="ECO:0000256" key="4">
    <source>
        <dbReference type="ARBA" id="ARBA00023136"/>
    </source>
</evidence>
<dbReference type="AlphaFoldDB" id="A0A839K1L0"/>
<dbReference type="GO" id="GO:0009252">
    <property type="term" value="P:peptidoglycan biosynthetic process"/>
    <property type="evidence" value="ECO:0007669"/>
    <property type="project" value="UniProtKB-UniRule"/>
</dbReference>
<proteinExistence type="inferred from homology"/>
<keyword evidence="1 7" id="KW-1003">Cell membrane</keyword>
<dbReference type="EMBL" id="JACEGA010000001">
    <property type="protein sequence ID" value="MBB2183634.1"/>
    <property type="molecule type" value="Genomic_DNA"/>
</dbReference>
<keyword evidence="6 7" id="KW-0961">Cell wall biogenesis/degradation</keyword>
<dbReference type="GO" id="GO:0008932">
    <property type="term" value="F:lytic endotransglycosylase activity"/>
    <property type="evidence" value="ECO:0007669"/>
    <property type="project" value="UniProtKB-UniRule"/>
</dbReference>
<evidence type="ECO:0000313" key="8">
    <source>
        <dbReference type="EMBL" id="MBB2183634.1"/>
    </source>
</evidence>
<sequence length="448" mass="51426">MMCNNLRINHTKTGKKTFSYMKLILLSLLFVLITICYSSVKVEAAEKKYGIMIADNKGKYTFYDFYNISENDNTIELTDEGNVMVPLERLVNLIPGLTYRYDKKKETATIINNQNGKKLIYKTDNQYATYYANAKASKKKLVYPTYISPSSSAVMVHMNSLKWLFNSTKGFGYYKTADMQKMGYDTLTYSGVLLYNPYQAVTELPKATSVNGISNTVKVTIPEGYSVPQVFNLLVKKGVCSSTKQLYDAMENYDFSYYPLVAAIEENEHRCYKLEGYLYPDTYEFYRLSKAQDVIGKFLRNAESRITENDRKKAEAMGYSVNEILTIASIIEKETSDPAVMKQVSSVIYNRLNINMKLQMDCGTYYVERYIKPYITGDVNRYNEYYNMYKCKALPSGPICNPGRKAIEAAFSPSVTDYLYFYSDEKGEYHFSKEYHNVVAGNDSSKEE</sequence>
<keyword evidence="3 7" id="KW-1133">Transmembrane helix</keyword>
<evidence type="ECO:0000256" key="6">
    <source>
        <dbReference type="ARBA" id="ARBA00023316"/>
    </source>
</evidence>
<keyword evidence="9" id="KW-1185">Reference proteome</keyword>
<comment type="function">
    <text evidence="7">Functions as a peptidoglycan terminase that cleaves nascent peptidoglycan strands endolytically to terminate their elongation.</text>
</comment>
<dbReference type="GO" id="GO:0071555">
    <property type="term" value="P:cell wall organization"/>
    <property type="evidence" value="ECO:0007669"/>
    <property type="project" value="UniProtKB-KW"/>
</dbReference>
<dbReference type="EC" id="4.2.2.29" evidence="7"/>
<comment type="caution">
    <text evidence="8">The sequence shown here is derived from an EMBL/GenBank/DDBJ whole genome shotgun (WGS) entry which is preliminary data.</text>
</comment>
<evidence type="ECO:0000256" key="1">
    <source>
        <dbReference type="ARBA" id="ARBA00022475"/>
    </source>
</evidence>
<protein>
    <recommendedName>
        <fullName evidence="7">Endolytic murein transglycosylase</fullName>
        <ecNumber evidence="7">4.2.2.29</ecNumber>
    </recommendedName>
    <alternativeName>
        <fullName evidence="7">Peptidoglycan lytic transglycosylase</fullName>
    </alternativeName>
    <alternativeName>
        <fullName evidence="7">Peptidoglycan polymerization terminase</fullName>
    </alternativeName>
</protein>
<organism evidence="8 9">
    <name type="scientific">Variimorphobacter saccharofermentans</name>
    <dbReference type="NCBI Taxonomy" id="2755051"/>
    <lineage>
        <taxon>Bacteria</taxon>
        <taxon>Bacillati</taxon>
        <taxon>Bacillota</taxon>
        <taxon>Clostridia</taxon>
        <taxon>Lachnospirales</taxon>
        <taxon>Lachnospiraceae</taxon>
        <taxon>Variimorphobacter</taxon>
    </lineage>
</organism>
<dbReference type="NCBIfam" id="TIGR00247">
    <property type="entry name" value="endolytic transglycosylase MltG"/>
    <property type="match status" value="1"/>
</dbReference>
<comment type="similarity">
    <text evidence="7">Belongs to the transglycosylase MltG family.</text>
</comment>
<keyword evidence="2 7" id="KW-0812">Transmembrane</keyword>